<organism evidence="1 2">
    <name type="scientific">Helianthus annuus</name>
    <name type="common">Common sunflower</name>
    <dbReference type="NCBI Taxonomy" id="4232"/>
    <lineage>
        <taxon>Eukaryota</taxon>
        <taxon>Viridiplantae</taxon>
        <taxon>Streptophyta</taxon>
        <taxon>Embryophyta</taxon>
        <taxon>Tracheophyta</taxon>
        <taxon>Spermatophyta</taxon>
        <taxon>Magnoliopsida</taxon>
        <taxon>eudicotyledons</taxon>
        <taxon>Gunneridae</taxon>
        <taxon>Pentapetalae</taxon>
        <taxon>asterids</taxon>
        <taxon>campanulids</taxon>
        <taxon>Asterales</taxon>
        <taxon>Asteraceae</taxon>
        <taxon>Asteroideae</taxon>
        <taxon>Heliantheae alliance</taxon>
        <taxon>Heliantheae</taxon>
        <taxon>Helianthus</taxon>
    </lineage>
</organism>
<dbReference type="InParanoid" id="A0A251SNH2"/>
<dbReference type="EMBL" id="CM007902">
    <property type="protein sequence ID" value="OTG00063.1"/>
    <property type="molecule type" value="Genomic_DNA"/>
</dbReference>
<accession>A0A251SNH2</accession>
<sequence>MVAGELTQGTFMVKFCLCWLRGQSSHNQIAGWTKWNICLSRNQTLLNLIARKG</sequence>
<evidence type="ECO:0000313" key="2">
    <source>
        <dbReference type="Proteomes" id="UP000215914"/>
    </source>
</evidence>
<keyword evidence="2" id="KW-1185">Reference proteome</keyword>
<dbReference type="AlphaFoldDB" id="A0A251SNH2"/>
<name>A0A251SNH2_HELAN</name>
<protein>
    <submittedName>
        <fullName evidence="1">Uncharacterized protein</fullName>
    </submittedName>
</protein>
<gene>
    <name evidence="1" type="ORF">HannXRQ_Chr13g0386801</name>
</gene>
<reference evidence="2" key="1">
    <citation type="journal article" date="2017" name="Nature">
        <title>The sunflower genome provides insights into oil metabolism, flowering and Asterid evolution.</title>
        <authorList>
            <person name="Badouin H."/>
            <person name="Gouzy J."/>
            <person name="Grassa C.J."/>
            <person name="Murat F."/>
            <person name="Staton S.E."/>
            <person name="Cottret L."/>
            <person name="Lelandais-Briere C."/>
            <person name="Owens G.L."/>
            <person name="Carrere S."/>
            <person name="Mayjonade B."/>
            <person name="Legrand L."/>
            <person name="Gill N."/>
            <person name="Kane N.C."/>
            <person name="Bowers J.E."/>
            <person name="Hubner S."/>
            <person name="Bellec A."/>
            <person name="Berard A."/>
            <person name="Berges H."/>
            <person name="Blanchet N."/>
            <person name="Boniface M.C."/>
            <person name="Brunel D."/>
            <person name="Catrice O."/>
            <person name="Chaidir N."/>
            <person name="Claudel C."/>
            <person name="Donnadieu C."/>
            <person name="Faraut T."/>
            <person name="Fievet G."/>
            <person name="Helmstetter N."/>
            <person name="King M."/>
            <person name="Knapp S.J."/>
            <person name="Lai Z."/>
            <person name="Le Paslier M.C."/>
            <person name="Lippi Y."/>
            <person name="Lorenzon L."/>
            <person name="Mandel J.R."/>
            <person name="Marage G."/>
            <person name="Marchand G."/>
            <person name="Marquand E."/>
            <person name="Bret-Mestries E."/>
            <person name="Morien E."/>
            <person name="Nambeesan S."/>
            <person name="Nguyen T."/>
            <person name="Pegot-Espagnet P."/>
            <person name="Pouilly N."/>
            <person name="Raftis F."/>
            <person name="Sallet E."/>
            <person name="Schiex T."/>
            <person name="Thomas J."/>
            <person name="Vandecasteele C."/>
            <person name="Vares D."/>
            <person name="Vear F."/>
            <person name="Vautrin S."/>
            <person name="Crespi M."/>
            <person name="Mangin B."/>
            <person name="Burke J.M."/>
            <person name="Salse J."/>
            <person name="Munos S."/>
            <person name="Vincourt P."/>
            <person name="Rieseberg L.H."/>
            <person name="Langlade N.B."/>
        </authorList>
    </citation>
    <scope>NUCLEOTIDE SEQUENCE [LARGE SCALE GENOMIC DNA]</scope>
    <source>
        <strain evidence="2">cv. SF193</strain>
    </source>
</reference>
<dbReference type="Proteomes" id="UP000215914">
    <property type="component" value="Chromosome 13"/>
</dbReference>
<evidence type="ECO:0000313" key="1">
    <source>
        <dbReference type="EMBL" id="OTG00063.1"/>
    </source>
</evidence>
<proteinExistence type="predicted"/>